<proteinExistence type="predicted"/>
<keyword evidence="1" id="KW-1133">Transmembrane helix</keyword>
<dbReference type="Proteomes" id="UP001642360">
    <property type="component" value="Unassembled WGS sequence"/>
</dbReference>
<keyword evidence="1" id="KW-0812">Transmembrane</keyword>
<name>A0ABC8RA35_9AQUA</name>
<dbReference type="AlphaFoldDB" id="A0ABC8RA35"/>
<gene>
    <name evidence="2" type="ORF">ILEXP_LOCUS9215</name>
</gene>
<evidence type="ECO:0000313" key="2">
    <source>
        <dbReference type="EMBL" id="CAK9141622.1"/>
    </source>
</evidence>
<sequence>MIECSVCHSKLLSPTTKTVSRAYDEHRSKISSKQRALNVLLVVGDCILVGLQDVVFSQCIFRLRSCPRTSDNLGAISCSYSYYLRHLNFCGRGLQIQPEILRRRPFLCSFIKRPHAHQAVHLVKNGMIECSVCHSKLLSPTTKTVSRAYDEHRSKISSKQRALNVLLVVGDCILVGLQVIVIFYSFVVV</sequence>
<reference evidence="2 3" key="1">
    <citation type="submission" date="2024-02" db="EMBL/GenBank/DDBJ databases">
        <authorList>
            <person name="Vignale AGUSTIN F."/>
            <person name="Sosa J E."/>
            <person name="Modenutti C."/>
        </authorList>
    </citation>
    <scope>NUCLEOTIDE SEQUENCE [LARGE SCALE GENOMIC DNA]</scope>
</reference>
<accession>A0ABC8RA35</accession>
<feature type="transmembrane region" description="Helical" evidence="1">
    <location>
        <begin position="162"/>
        <end position="187"/>
    </location>
</feature>
<evidence type="ECO:0000256" key="1">
    <source>
        <dbReference type="SAM" id="Phobius"/>
    </source>
</evidence>
<protein>
    <submittedName>
        <fullName evidence="2">Uncharacterized protein</fullName>
    </submittedName>
</protein>
<dbReference type="EMBL" id="CAUOFW020001158">
    <property type="protein sequence ID" value="CAK9141622.1"/>
    <property type="molecule type" value="Genomic_DNA"/>
</dbReference>
<comment type="caution">
    <text evidence="2">The sequence shown here is derived from an EMBL/GenBank/DDBJ whole genome shotgun (WGS) entry which is preliminary data.</text>
</comment>
<keyword evidence="1" id="KW-0472">Membrane</keyword>
<organism evidence="2 3">
    <name type="scientific">Ilex paraguariensis</name>
    <name type="common">yerba mate</name>
    <dbReference type="NCBI Taxonomy" id="185542"/>
    <lineage>
        <taxon>Eukaryota</taxon>
        <taxon>Viridiplantae</taxon>
        <taxon>Streptophyta</taxon>
        <taxon>Embryophyta</taxon>
        <taxon>Tracheophyta</taxon>
        <taxon>Spermatophyta</taxon>
        <taxon>Magnoliopsida</taxon>
        <taxon>eudicotyledons</taxon>
        <taxon>Gunneridae</taxon>
        <taxon>Pentapetalae</taxon>
        <taxon>asterids</taxon>
        <taxon>campanulids</taxon>
        <taxon>Aquifoliales</taxon>
        <taxon>Aquifoliaceae</taxon>
        <taxon>Ilex</taxon>
    </lineage>
</organism>
<evidence type="ECO:0000313" key="3">
    <source>
        <dbReference type="Proteomes" id="UP001642360"/>
    </source>
</evidence>
<keyword evidence="3" id="KW-1185">Reference proteome</keyword>